<dbReference type="InterPro" id="IPR006287">
    <property type="entry name" value="DJ-1"/>
</dbReference>
<name>A0A923KX82_9FIRM</name>
<dbReference type="InterPro" id="IPR002818">
    <property type="entry name" value="DJ-1/PfpI"/>
</dbReference>
<dbReference type="Proteomes" id="UP000659630">
    <property type="component" value="Unassembled WGS sequence"/>
</dbReference>
<accession>A0A923KX82</accession>
<dbReference type="EMBL" id="JACONZ010000001">
    <property type="protein sequence ID" value="MBC5580194.1"/>
    <property type="molecule type" value="Genomic_DNA"/>
</dbReference>
<dbReference type="GO" id="GO:0005737">
    <property type="term" value="C:cytoplasm"/>
    <property type="evidence" value="ECO:0007669"/>
    <property type="project" value="TreeGrafter"/>
</dbReference>
<dbReference type="RefSeq" id="WP_186886561.1">
    <property type="nucleotide sequence ID" value="NZ_JACONZ010000001.1"/>
</dbReference>
<dbReference type="InterPro" id="IPR029062">
    <property type="entry name" value="Class_I_gatase-like"/>
</dbReference>
<evidence type="ECO:0000259" key="1">
    <source>
        <dbReference type="Pfam" id="PF01965"/>
    </source>
</evidence>
<dbReference type="PANTHER" id="PTHR48094:SF12">
    <property type="entry name" value="PARKINSON DISEASE PROTEIN 7 HOMOLOG"/>
    <property type="match status" value="1"/>
</dbReference>
<dbReference type="Gene3D" id="3.40.50.880">
    <property type="match status" value="1"/>
</dbReference>
<protein>
    <submittedName>
        <fullName evidence="2">DJ-1/PfpI family protein</fullName>
    </submittedName>
</protein>
<dbReference type="NCBIfam" id="TIGR01383">
    <property type="entry name" value="not_thiJ"/>
    <property type="match status" value="1"/>
</dbReference>
<keyword evidence="3" id="KW-1185">Reference proteome</keyword>
<dbReference type="CDD" id="cd03135">
    <property type="entry name" value="GATase1_DJ-1"/>
    <property type="match status" value="1"/>
</dbReference>
<sequence length="181" mass="19144">MVYEFLADGFEVVEALFPVDLLRRAGIEVTTVGIAGTEVTSSARVTVRADLDGRGFELPQDAEMVLLPGGLPGTTNLLASPEVSRALAEARRRDIFAAAICAAPWVLDANGLLDGKKGTMYPTMSQHMEHGAFTGEPVVRDGKVITGRAAGVAQEFALALIAALRGDAAAEKVKQSIYPNF</sequence>
<comment type="caution">
    <text evidence="2">The sequence shown here is derived from an EMBL/GenBank/DDBJ whole genome shotgun (WGS) entry which is preliminary data.</text>
</comment>
<gene>
    <name evidence="2" type="ORF">H8S23_01600</name>
</gene>
<proteinExistence type="predicted"/>
<reference evidence="2" key="1">
    <citation type="submission" date="2020-08" db="EMBL/GenBank/DDBJ databases">
        <title>Genome public.</title>
        <authorList>
            <person name="Liu C."/>
            <person name="Sun Q."/>
        </authorList>
    </citation>
    <scope>NUCLEOTIDE SEQUENCE</scope>
    <source>
        <strain evidence="2">BX8</strain>
    </source>
</reference>
<dbReference type="PANTHER" id="PTHR48094">
    <property type="entry name" value="PROTEIN/NUCLEIC ACID DEGLYCASE DJ-1-RELATED"/>
    <property type="match status" value="1"/>
</dbReference>
<evidence type="ECO:0000313" key="2">
    <source>
        <dbReference type="EMBL" id="MBC5580194.1"/>
    </source>
</evidence>
<dbReference type="SUPFAM" id="SSF52317">
    <property type="entry name" value="Class I glutamine amidotransferase-like"/>
    <property type="match status" value="1"/>
</dbReference>
<organism evidence="2 3">
    <name type="scientific">Anaerofilum hominis</name>
    <dbReference type="NCBI Taxonomy" id="2763016"/>
    <lineage>
        <taxon>Bacteria</taxon>
        <taxon>Bacillati</taxon>
        <taxon>Bacillota</taxon>
        <taxon>Clostridia</taxon>
        <taxon>Eubacteriales</taxon>
        <taxon>Oscillospiraceae</taxon>
        <taxon>Anaerofilum</taxon>
    </lineage>
</organism>
<dbReference type="Pfam" id="PF01965">
    <property type="entry name" value="DJ-1_PfpI"/>
    <property type="match status" value="1"/>
</dbReference>
<evidence type="ECO:0000313" key="3">
    <source>
        <dbReference type="Proteomes" id="UP000659630"/>
    </source>
</evidence>
<feature type="domain" description="DJ-1/PfpI" evidence="1">
    <location>
        <begin position="3"/>
        <end position="162"/>
    </location>
</feature>
<dbReference type="AlphaFoldDB" id="A0A923KX82"/>
<dbReference type="InterPro" id="IPR050325">
    <property type="entry name" value="Prot/Nucl_acid_deglycase"/>
</dbReference>